<evidence type="ECO:0000313" key="3">
    <source>
        <dbReference type="Proteomes" id="UP001205843"/>
    </source>
</evidence>
<gene>
    <name evidence="2" type="ORF">J2T57_003283</name>
</gene>
<reference evidence="2" key="1">
    <citation type="submission" date="2022-03" db="EMBL/GenBank/DDBJ databases">
        <title>Genomic Encyclopedia of Type Strains, Phase III (KMG-III): the genomes of soil and plant-associated and newly described type strains.</title>
        <authorList>
            <person name="Whitman W."/>
        </authorList>
    </citation>
    <scope>NUCLEOTIDE SEQUENCE</scope>
    <source>
        <strain evidence="2">ANL 6-2</strain>
    </source>
</reference>
<keyword evidence="1" id="KW-0812">Transmembrane</keyword>
<feature type="transmembrane region" description="Helical" evidence="1">
    <location>
        <begin position="31"/>
        <end position="50"/>
    </location>
</feature>
<protein>
    <submittedName>
        <fullName evidence="2">Uncharacterized protein</fullName>
    </submittedName>
</protein>
<dbReference type="Proteomes" id="UP001205843">
    <property type="component" value="Unassembled WGS sequence"/>
</dbReference>
<feature type="transmembrane region" description="Helical" evidence="1">
    <location>
        <begin position="56"/>
        <end position="74"/>
    </location>
</feature>
<dbReference type="AlphaFoldDB" id="A0AAE3G6U6"/>
<feature type="transmembrane region" description="Helical" evidence="1">
    <location>
        <begin position="109"/>
        <end position="129"/>
    </location>
</feature>
<evidence type="ECO:0000313" key="2">
    <source>
        <dbReference type="EMBL" id="MCP1676124.1"/>
    </source>
</evidence>
<keyword evidence="1" id="KW-1133">Transmembrane helix</keyword>
<keyword evidence="1" id="KW-0472">Membrane</keyword>
<dbReference type="RefSeq" id="WP_253480929.1">
    <property type="nucleotide sequence ID" value="NZ_JALJXV010000008.1"/>
</dbReference>
<accession>A0AAE3G6U6</accession>
<sequence length="147" mass="16494">MRGGKSARESLIRVLFPDESRALPGQRWIRIGLRTLHLIGVAGLGGAYLYEAAPHSWLPYFWLTMATGLLMVMLEVWSNAIWLLQIRGLAIVFKVLLLVAIALHDVAALPLILMVIAISGVIAHAPGNLRYYSPYHRRRLERLSDAR</sequence>
<name>A0AAE3G6U6_9GAMM</name>
<dbReference type="EMBL" id="JALJXV010000008">
    <property type="protein sequence ID" value="MCP1676124.1"/>
    <property type="molecule type" value="Genomic_DNA"/>
</dbReference>
<proteinExistence type="predicted"/>
<feature type="transmembrane region" description="Helical" evidence="1">
    <location>
        <begin position="81"/>
        <end position="103"/>
    </location>
</feature>
<comment type="caution">
    <text evidence="2">The sequence shown here is derived from an EMBL/GenBank/DDBJ whole genome shotgun (WGS) entry which is preliminary data.</text>
</comment>
<evidence type="ECO:0000256" key="1">
    <source>
        <dbReference type="SAM" id="Phobius"/>
    </source>
</evidence>
<organism evidence="2 3">
    <name type="scientific">Natronocella acetinitrilica</name>
    <dbReference type="NCBI Taxonomy" id="414046"/>
    <lineage>
        <taxon>Bacteria</taxon>
        <taxon>Pseudomonadati</taxon>
        <taxon>Pseudomonadota</taxon>
        <taxon>Gammaproteobacteria</taxon>
        <taxon>Chromatiales</taxon>
        <taxon>Ectothiorhodospiraceae</taxon>
        <taxon>Natronocella</taxon>
    </lineage>
</organism>
<keyword evidence="3" id="KW-1185">Reference proteome</keyword>